<feature type="transmembrane region" description="Helical" evidence="2">
    <location>
        <begin position="277"/>
        <end position="293"/>
    </location>
</feature>
<feature type="transmembrane region" description="Helical" evidence="2">
    <location>
        <begin position="383"/>
        <end position="404"/>
    </location>
</feature>
<dbReference type="PANTHER" id="PTHR14550:SF2">
    <property type="entry name" value="TRANSMEMBRANE PROTEIN 109"/>
    <property type="match status" value="1"/>
</dbReference>
<keyword evidence="4" id="KW-1185">Reference proteome</keyword>
<feature type="compositionally biased region" description="Acidic residues" evidence="1">
    <location>
        <begin position="10"/>
        <end position="23"/>
    </location>
</feature>
<gene>
    <name evidence="3" type="ORF">D9C73_003422</name>
</gene>
<feature type="region of interest" description="Disordered" evidence="1">
    <location>
        <begin position="1"/>
        <end position="23"/>
    </location>
</feature>
<sequence length="494" mass="54646">MLQDEKQMWWDEEEEEEEEKEEEQLTAALVGSLRGDRAVMVERKPQTGFKPISVGANLKEPRGPPQDHTTAGTGYLIKVGQLLQCVMAVEVSRDLTVQVLEDTNTVKLQDKQQALRTAIQRGEPKCLGVSQMMLGLMVMSYSIPLHFIEFTEFMATGVAAVILDKHCTMRALQVCLAASVVSLTVSLVAVSIYSVDIDRSPEEPCTMTIHGCGEKYYAMRLSKGVKTSLLLFTLAQAVISGIFCFLLFRQRRSFGQSYSFASITHAFRMFSSSKQRAVVGLWLLGALLMSVSGEKVVESRSGMIHELRAALADLTEEGRTYLGRLAGEQTVLSVQKAFSQVLGVVAGSLAEGLNVLLQYVSQFLKAAGIHAGLPFNKVTPEGLIFVVRWVLVALIGYWLLSLAFRLITSTLRRALWLLKISLALVCFGLILSDHSVDTETMGIRLAVLVCVCVVLGVGTSRGPNAADKAAHLEEQVKILERRLREMERWRRTEE</sequence>
<accession>A0A4U5U6C3</accession>
<dbReference type="Pfam" id="PF14965">
    <property type="entry name" value="BRI3BP"/>
    <property type="match status" value="1"/>
</dbReference>
<evidence type="ECO:0008006" key="5">
    <source>
        <dbReference type="Google" id="ProtNLM"/>
    </source>
</evidence>
<proteinExistence type="predicted"/>
<keyword evidence="2" id="KW-0812">Transmembrane</keyword>
<dbReference type="Proteomes" id="UP000298787">
    <property type="component" value="Chromosome 3"/>
</dbReference>
<keyword evidence="2" id="KW-1133">Transmembrane helix</keyword>
<dbReference type="STRING" id="240159.A0A4U5U6C3"/>
<name>A0A4U5U6C3_COLLU</name>
<dbReference type="PANTHER" id="PTHR14550">
    <property type="entry name" value="TRANSMEMBRANE PROTEIN 109"/>
    <property type="match status" value="1"/>
</dbReference>
<dbReference type="InterPro" id="IPR039492">
    <property type="entry name" value="TMEM109"/>
</dbReference>
<feature type="transmembrane region" description="Helical" evidence="2">
    <location>
        <begin position="416"/>
        <end position="435"/>
    </location>
</feature>
<dbReference type="EMBL" id="CM014080">
    <property type="protein sequence ID" value="TKS69358.1"/>
    <property type="molecule type" value="Genomic_DNA"/>
</dbReference>
<feature type="transmembrane region" description="Helical" evidence="2">
    <location>
        <begin position="143"/>
        <end position="163"/>
    </location>
</feature>
<evidence type="ECO:0000313" key="4">
    <source>
        <dbReference type="Proteomes" id="UP000298787"/>
    </source>
</evidence>
<dbReference type="GO" id="GO:0042771">
    <property type="term" value="P:intrinsic apoptotic signaling pathway in response to DNA damage by p53 class mediator"/>
    <property type="evidence" value="ECO:0007669"/>
    <property type="project" value="TreeGrafter"/>
</dbReference>
<evidence type="ECO:0000256" key="1">
    <source>
        <dbReference type="SAM" id="MobiDB-lite"/>
    </source>
</evidence>
<feature type="transmembrane region" description="Helical" evidence="2">
    <location>
        <begin position="441"/>
        <end position="458"/>
    </location>
</feature>
<evidence type="ECO:0000256" key="2">
    <source>
        <dbReference type="SAM" id="Phobius"/>
    </source>
</evidence>
<organism evidence="3 4">
    <name type="scientific">Collichthys lucidus</name>
    <name type="common">Big head croaker</name>
    <name type="synonym">Sciaena lucida</name>
    <dbReference type="NCBI Taxonomy" id="240159"/>
    <lineage>
        <taxon>Eukaryota</taxon>
        <taxon>Metazoa</taxon>
        <taxon>Chordata</taxon>
        <taxon>Craniata</taxon>
        <taxon>Vertebrata</taxon>
        <taxon>Euteleostomi</taxon>
        <taxon>Actinopterygii</taxon>
        <taxon>Neopterygii</taxon>
        <taxon>Teleostei</taxon>
        <taxon>Neoteleostei</taxon>
        <taxon>Acanthomorphata</taxon>
        <taxon>Eupercaria</taxon>
        <taxon>Sciaenidae</taxon>
        <taxon>Collichthys</taxon>
    </lineage>
</organism>
<feature type="transmembrane region" description="Helical" evidence="2">
    <location>
        <begin position="175"/>
        <end position="194"/>
    </location>
</feature>
<dbReference type="AlphaFoldDB" id="A0A4U5U6C3"/>
<dbReference type="GO" id="GO:0071480">
    <property type="term" value="P:cellular response to gamma radiation"/>
    <property type="evidence" value="ECO:0007669"/>
    <property type="project" value="InterPro"/>
</dbReference>
<reference evidence="3 4" key="1">
    <citation type="submission" date="2019-01" db="EMBL/GenBank/DDBJ databases">
        <title>Genome Assembly of Collichthys lucidus.</title>
        <authorList>
            <person name="Cai M."/>
            <person name="Xiao S."/>
        </authorList>
    </citation>
    <scope>NUCLEOTIDE SEQUENCE [LARGE SCALE GENOMIC DNA]</scope>
    <source>
        <strain evidence="3">JT15FE1705JMU</strain>
        <tissue evidence="3">Muscle</tissue>
    </source>
</reference>
<evidence type="ECO:0000313" key="3">
    <source>
        <dbReference type="EMBL" id="TKS69358.1"/>
    </source>
</evidence>
<protein>
    <recommendedName>
        <fullName evidence="5">Transmembrane protein 109</fullName>
    </recommendedName>
</protein>
<keyword evidence="2" id="KW-0472">Membrane</keyword>
<feature type="transmembrane region" description="Helical" evidence="2">
    <location>
        <begin position="229"/>
        <end position="248"/>
    </location>
</feature>